<reference evidence="3" key="1">
    <citation type="submission" date="2010-07" db="EMBL/GenBank/DDBJ databases">
        <title>The genome sequence of Gaeumannomyces graminis var. tritici strain R3-111a-1.</title>
        <authorList>
            <consortium name="The Broad Institute Genome Sequencing Platform"/>
            <person name="Ma L.-J."/>
            <person name="Dead R."/>
            <person name="Young S."/>
            <person name="Zeng Q."/>
            <person name="Koehrsen M."/>
            <person name="Alvarado L."/>
            <person name="Berlin A."/>
            <person name="Chapman S.B."/>
            <person name="Chen Z."/>
            <person name="Freedman E."/>
            <person name="Gellesch M."/>
            <person name="Goldberg J."/>
            <person name="Griggs A."/>
            <person name="Gujja S."/>
            <person name="Heilman E.R."/>
            <person name="Heiman D."/>
            <person name="Hepburn T."/>
            <person name="Howarth C."/>
            <person name="Jen D."/>
            <person name="Larson L."/>
            <person name="Mehta T."/>
            <person name="Neiman D."/>
            <person name="Pearson M."/>
            <person name="Roberts A."/>
            <person name="Saif S."/>
            <person name="Shea T."/>
            <person name="Shenoy N."/>
            <person name="Sisk P."/>
            <person name="Stolte C."/>
            <person name="Sykes S."/>
            <person name="Walk T."/>
            <person name="White J."/>
            <person name="Yandava C."/>
            <person name="Haas B."/>
            <person name="Nusbaum C."/>
            <person name="Birren B."/>
        </authorList>
    </citation>
    <scope>NUCLEOTIDE SEQUENCE [LARGE SCALE GENOMIC DNA]</scope>
    <source>
        <strain evidence="3">R3-111a-1</strain>
    </source>
</reference>
<sequence>MEIMVKGKRTYSLINDVLYNPDAGVNLLSVSSFLKKGQEVICTWKKLQPQLVKCKMIRCDGCTNYRVLLADGTIHTTNNMVVDERWDCTALTLLRLLNYPPH</sequence>
<dbReference type="Proteomes" id="UP000006039">
    <property type="component" value="Unassembled WGS sequence"/>
</dbReference>
<reference evidence="1" key="2">
    <citation type="submission" date="2010-07" db="EMBL/GenBank/DDBJ databases">
        <authorList>
            <consortium name="The Broad Institute Genome Sequencing Platform"/>
            <consortium name="Broad Institute Genome Sequencing Center for Infectious Disease"/>
            <person name="Ma L.-J."/>
            <person name="Dead R."/>
            <person name="Young S."/>
            <person name="Zeng Q."/>
            <person name="Koehrsen M."/>
            <person name="Alvarado L."/>
            <person name="Berlin A."/>
            <person name="Chapman S.B."/>
            <person name="Chen Z."/>
            <person name="Freedman E."/>
            <person name="Gellesch M."/>
            <person name="Goldberg J."/>
            <person name="Griggs A."/>
            <person name="Gujja S."/>
            <person name="Heilman E.R."/>
            <person name="Heiman D."/>
            <person name="Hepburn T."/>
            <person name="Howarth C."/>
            <person name="Jen D."/>
            <person name="Larson L."/>
            <person name="Mehta T."/>
            <person name="Neiman D."/>
            <person name="Pearson M."/>
            <person name="Roberts A."/>
            <person name="Saif S."/>
            <person name="Shea T."/>
            <person name="Shenoy N."/>
            <person name="Sisk P."/>
            <person name="Stolte C."/>
            <person name="Sykes S."/>
            <person name="Walk T."/>
            <person name="White J."/>
            <person name="Yandava C."/>
            <person name="Haas B."/>
            <person name="Nusbaum C."/>
            <person name="Birren B."/>
        </authorList>
    </citation>
    <scope>NUCLEOTIDE SEQUENCE</scope>
    <source>
        <strain evidence="1">R3-111a-1</strain>
    </source>
</reference>
<evidence type="ECO:0000313" key="1">
    <source>
        <dbReference type="EMBL" id="EJT68951.1"/>
    </source>
</evidence>
<organism evidence="1">
    <name type="scientific">Gaeumannomyces tritici (strain R3-111a-1)</name>
    <name type="common">Wheat and barley take-all root rot fungus</name>
    <name type="synonym">Gaeumannomyces graminis var. tritici</name>
    <dbReference type="NCBI Taxonomy" id="644352"/>
    <lineage>
        <taxon>Eukaryota</taxon>
        <taxon>Fungi</taxon>
        <taxon>Dikarya</taxon>
        <taxon>Ascomycota</taxon>
        <taxon>Pezizomycotina</taxon>
        <taxon>Sordariomycetes</taxon>
        <taxon>Sordariomycetidae</taxon>
        <taxon>Magnaporthales</taxon>
        <taxon>Magnaporthaceae</taxon>
        <taxon>Gaeumannomyces</taxon>
    </lineage>
</organism>
<reference evidence="1" key="3">
    <citation type="submission" date="2010-09" db="EMBL/GenBank/DDBJ databases">
        <title>Annotation of Gaeumannomyces graminis var. tritici R3-111a-1.</title>
        <authorList>
            <consortium name="The Broad Institute Genome Sequencing Platform"/>
            <person name="Ma L.-J."/>
            <person name="Dead R."/>
            <person name="Young S.K."/>
            <person name="Zeng Q."/>
            <person name="Gargeya S."/>
            <person name="Fitzgerald M."/>
            <person name="Haas B."/>
            <person name="Abouelleil A."/>
            <person name="Alvarado L."/>
            <person name="Arachchi H.M."/>
            <person name="Berlin A."/>
            <person name="Brown A."/>
            <person name="Chapman S.B."/>
            <person name="Chen Z."/>
            <person name="Dunbar C."/>
            <person name="Freedman E."/>
            <person name="Gearin G."/>
            <person name="Gellesch M."/>
            <person name="Goldberg J."/>
            <person name="Griggs A."/>
            <person name="Gujja S."/>
            <person name="Heiman D."/>
            <person name="Howarth C."/>
            <person name="Larson L."/>
            <person name="Lui A."/>
            <person name="MacDonald P.J.P."/>
            <person name="Mehta T."/>
            <person name="Montmayeur A."/>
            <person name="Murphy C."/>
            <person name="Neiman D."/>
            <person name="Pearson M."/>
            <person name="Priest M."/>
            <person name="Roberts A."/>
            <person name="Saif S."/>
            <person name="Shea T."/>
            <person name="Shenoy N."/>
            <person name="Sisk P."/>
            <person name="Stolte C."/>
            <person name="Sykes S."/>
            <person name="Yandava C."/>
            <person name="Wortman J."/>
            <person name="Nusbaum C."/>
            <person name="Birren B."/>
        </authorList>
    </citation>
    <scope>NUCLEOTIDE SEQUENCE</scope>
    <source>
        <strain evidence="1">R3-111a-1</strain>
    </source>
</reference>
<protein>
    <submittedName>
        <fullName evidence="1 2">Uncharacterized protein</fullName>
    </submittedName>
</protein>
<dbReference type="AlphaFoldDB" id="J3PIX7"/>
<dbReference type="VEuPathDB" id="FungiDB:GGTG_13457"/>
<reference evidence="2" key="4">
    <citation type="journal article" date="2015" name="G3 (Bethesda)">
        <title>Genome sequences of three phytopathogenic species of the Magnaporthaceae family of fungi.</title>
        <authorList>
            <person name="Okagaki L.H."/>
            <person name="Nunes C.C."/>
            <person name="Sailsbery J."/>
            <person name="Clay B."/>
            <person name="Brown D."/>
            <person name="John T."/>
            <person name="Oh Y."/>
            <person name="Young N."/>
            <person name="Fitzgerald M."/>
            <person name="Haas B.J."/>
            <person name="Zeng Q."/>
            <person name="Young S."/>
            <person name="Adiconis X."/>
            <person name="Fan L."/>
            <person name="Levin J.Z."/>
            <person name="Mitchell T.K."/>
            <person name="Okubara P.A."/>
            <person name="Farman M.L."/>
            <person name="Kohn L.M."/>
            <person name="Birren B."/>
            <person name="Ma L.-J."/>
            <person name="Dean R.A."/>
        </authorList>
    </citation>
    <scope>NUCLEOTIDE SEQUENCE</scope>
    <source>
        <strain evidence="2">R3-111a-1</strain>
    </source>
</reference>
<gene>
    <name evidence="2" type="primary">20353915</name>
    <name evidence="1" type="ORF">GGTG_13457</name>
</gene>
<accession>J3PIX7</accession>
<dbReference type="EMBL" id="GL385408">
    <property type="protein sequence ID" value="EJT68951.1"/>
    <property type="molecule type" value="Genomic_DNA"/>
</dbReference>
<keyword evidence="3" id="KW-1185">Reference proteome</keyword>
<reference evidence="2" key="5">
    <citation type="submission" date="2018-04" db="UniProtKB">
        <authorList>
            <consortium name="EnsemblFungi"/>
        </authorList>
    </citation>
    <scope>IDENTIFICATION</scope>
    <source>
        <strain evidence="2">R3-111a-1</strain>
    </source>
</reference>
<dbReference type="EnsemblFungi" id="EJT68951">
    <property type="protein sequence ID" value="EJT68951"/>
    <property type="gene ID" value="GGTG_13457"/>
</dbReference>
<dbReference type="RefSeq" id="XP_009229627.1">
    <property type="nucleotide sequence ID" value="XM_009231363.1"/>
</dbReference>
<dbReference type="GeneID" id="20353915"/>
<dbReference type="HOGENOM" id="CLU_2277676_0_0_1"/>
<name>J3PIX7_GAET3</name>
<proteinExistence type="predicted"/>
<evidence type="ECO:0000313" key="2">
    <source>
        <dbReference type="EnsemblFungi" id="EJT68951"/>
    </source>
</evidence>
<evidence type="ECO:0000313" key="3">
    <source>
        <dbReference type="Proteomes" id="UP000006039"/>
    </source>
</evidence>